<name>A0A941J6P9_9BACI</name>
<sequence length="73" mass="8179">LYYSIIDLYYSIIDLHPNGSLQEKKYGSPPTMTSSSGLPTRIRSSSILSITIGVIPRSCSYKLFGKKKESFPF</sequence>
<comment type="caution">
    <text evidence="1">The sequence shown here is derived from an EMBL/GenBank/DDBJ whole genome shotgun (WGS) entry which is preliminary data.</text>
</comment>
<evidence type="ECO:0000313" key="1">
    <source>
        <dbReference type="EMBL" id="MBR8646322.1"/>
    </source>
</evidence>
<reference evidence="1" key="1">
    <citation type="submission" date="2021-04" db="EMBL/GenBank/DDBJ databases">
        <title>Whole genome sequencing of Enterococci isolates from hospitalized patients.</title>
        <authorList>
            <person name="Ogoti B.M."/>
            <person name="Onyambu F.G."/>
        </authorList>
    </citation>
    <scope>NUCLEOTIDE SEQUENCE</scope>
    <source>
        <strain evidence="1">242</strain>
    </source>
</reference>
<dbReference type="Proteomes" id="UP000680045">
    <property type="component" value="Unassembled WGS sequence"/>
</dbReference>
<dbReference type="AlphaFoldDB" id="A0A941J6P9"/>
<evidence type="ECO:0000313" key="2">
    <source>
        <dbReference type="Proteomes" id="UP000680045"/>
    </source>
</evidence>
<accession>A0A941J6P9</accession>
<protein>
    <submittedName>
        <fullName evidence="1">Uncharacterized protein</fullName>
    </submittedName>
</protein>
<feature type="non-terminal residue" evidence="1">
    <location>
        <position position="1"/>
    </location>
</feature>
<gene>
    <name evidence="1" type="ORF">KEH51_28890</name>
</gene>
<proteinExistence type="predicted"/>
<dbReference type="EMBL" id="JAGTPW010000091">
    <property type="protein sequence ID" value="MBR8646322.1"/>
    <property type="molecule type" value="Genomic_DNA"/>
</dbReference>
<organism evidence="1 2">
    <name type="scientific">Peribacillus frigoritolerans</name>
    <dbReference type="NCBI Taxonomy" id="450367"/>
    <lineage>
        <taxon>Bacteria</taxon>
        <taxon>Bacillati</taxon>
        <taxon>Bacillota</taxon>
        <taxon>Bacilli</taxon>
        <taxon>Bacillales</taxon>
        <taxon>Bacillaceae</taxon>
        <taxon>Peribacillus</taxon>
    </lineage>
</organism>